<keyword evidence="3" id="KW-1185">Reference proteome</keyword>
<organism evidence="3">
    <name type="scientific">Candida tenuis (strain ATCC 10573 / BCRC 21748 / CBS 615 / JCM 9827 / NBRC 10315 / NRRL Y-1498 / VKM Y-70)</name>
    <name type="common">Yeast</name>
    <name type="synonym">Yamadazyma tenuis</name>
    <dbReference type="NCBI Taxonomy" id="590646"/>
    <lineage>
        <taxon>Eukaryota</taxon>
        <taxon>Fungi</taxon>
        <taxon>Dikarya</taxon>
        <taxon>Ascomycota</taxon>
        <taxon>Saccharomycotina</taxon>
        <taxon>Pichiomycetes</taxon>
        <taxon>Debaryomycetaceae</taxon>
        <taxon>Yamadazyma</taxon>
    </lineage>
</organism>
<protein>
    <recommendedName>
        <fullName evidence="1">LicD/FKTN/FKRP nucleotidyltransferase domain-containing protein</fullName>
    </recommendedName>
</protein>
<proteinExistence type="predicted"/>
<dbReference type="KEGG" id="cten:18247791"/>
<dbReference type="InterPro" id="IPR052942">
    <property type="entry name" value="LPS_cholinephosphotransferase"/>
</dbReference>
<dbReference type="STRING" id="590646.G3B8Y7"/>
<reference evidence="2 3" key="1">
    <citation type="journal article" date="2011" name="Proc. Natl. Acad. Sci. U.S.A.">
        <title>Comparative genomics of xylose-fermenting fungi for enhanced biofuel production.</title>
        <authorList>
            <person name="Wohlbach D.J."/>
            <person name="Kuo A."/>
            <person name="Sato T.K."/>
            <person name="Potts K.M."/>
            <person name="Salamov A.A."/>
            <person name="LaButti K.M."/>
            <person name="Sun H."/>
            <person name="Clum A."/>
            <person name="Pangilinan J.L."/>
            <person name="Lindquist E.A."/>
            <person name="Lucas S."/>
            <person name="Lapidus A."/>
            <person name="Jin M."/>
            <person name="Gunawan C."/>
            <person name="Balan V."/>
            <person name="Dale B.E."/>
            <person name="Jeffries T.W."/>
            <person name="Zinkel R."/>
            <person name="Barry K.W."/>
            <person name="Grigoriev I.V."/>
            <person name="Gasch A.P."/>
        </authorList>
    </citation>
    <scope>NUCLEOTIDE SEQUENCE [LARGE SCALE GENOMIC DNA]</scope>
    <source>
        <strain evidence="3">ATCC 10573 / BCRC 21748 / CBS 615 / JCM 9827 / NBRC 10315 / NRRL Y-1498 / VKM Y-70</strain>
    </source>
</reference>
<dbReference type="OrthoDB" id="444255at2759"/>
<dbReference type="eggNOG" id="ENOG502SD1A">
    <property type="taxonomic scope" value="Eukaryota"/>
</dbReference>
<sequence length="581" mass="67753">MTPLPRLYNKKLKFWLPLFLVVVCGLFQLHAVLLTPVNQQRLDLEALHLQRDSGFNPKLSTYSLYTFINKVHDGAKLHLHWDDLVDLSPGSSMVAQFRQIDDESRCSAEVEAFGSVNSYWLESYETKVLRSMANLFCLKDVPDRVFVRSPTGYLSVPVEGRRRYGSLLNTSFSNNDFMNEYNSLDANVNHYDFYPLNTLNKSVDIDVNQFYFDPEYEMIKLTQSQNKHQLSPEDSKYLGFLKYANSIVDDSDRYFKYPWIYSDVVQGNSHHLAHPFFKRFISIRERQSIIQHMIRAWFEFAEAIDVPSWVNYGSLLGWAYNGVNMPWDTDVDIQLSIRHLDYLSRHYNNSLVLENPQWGNAKYLLDISPTYVRQGNGRNFIDGRFIDINSGLYIDISALSHTNFNPPSTLAGDDNDILVHCKHFNWHSLSEILPLRHTYFEGSSVYIPSNISSILDRKYGKESFTTKLNFMDYNYQDDINLWVPDSVCAKSPEINRFQSSSRTSLTLPGACDSRMLQDEYNINYQFGHRHLLLNADIDHPVDYNIKDLGDLPITRKDTWSYYHDLHNGLVHNENWFHEYND</sequence>
<dbReference type="Pfam" id="PF04991">
    <property type="entry name" value="LicD"/>
    <property type="match status" value="1"/>
</dbReference>
<dbReference type="GO" id="GO:0009100">
    <property type="term" value="P:glycoprotein metabolic process"/>
    <property type="evidence" value="ECO:0007669"/>
    <property type="project" value="UniProtKB-ARBA"/>
</dbReference>
<dbReference type="AlphaFoldDB" id="G3B8Y7"/>
<dbReference type="GeneID" id="18247791"/>
<feature type="domain" description="LicD/FKTN/FKRP nucleotidyltransferase" evidence="1">
    <location>
        <begin position="302"/>
        <end position="402"/>
    </location>
</feature>
<name>G3B8Y7_CANTC</name>
<dbReference type="RefSeq" id="XP_006687977.1">
    <property type="nucleotide sequence ID" value="XM_006687914.1"/>
</dbReference>
<dbReference type="PANTHER" id="PTHR43404:SF1">
    <property type="entry name" value="MNN4P"/>
    <property type="match status" value="1"/>
</dbReference>
<dbReference type="HOGENOM" id="CLU_451986_0_0_1"/>
<evidence type="ECO:0000259" key="1">
    <source>
        <dbReference type="Pfam" id="PF04991"/>
    </source>
</evidence>
<accession>G3B8Y7</accession>
<dbReference type="InterPro" id="IPR007074">
    <property type="entry name" value="LicD/FKTN/FKRP_NTP_transf"/>
</dbReference>
<evidence type="ECO:0000313" key="3">
    <source>
        <dbReference type="Proteomes" id="UP000000707"/>
    </source>
</evidence>
<dbReference type="PANTHER" id="PTHR43404">
    <property type="entry name" value="LIPOPOLYSACCHARIDE CHOLINEPHOSPHOTRANSFERASE LICD"/>
    <property type="match status" value="1"/>
</dbReference>
<dbReference type="EMBL" id="GL996527">
    <property type="protein sequence ID" value="EGV61807.1"/>
    <property type="molecule type" value="Genomic_DNA"/>
</dbReference>
<gene>
    <name evidence="2" type="ORF">CANTEDRAFT_115246</name>
</gene>
<evidence type="ECO:0000313" key="2">
    <source>
        <dbReference type="EMBL" id="EGV61807.1"/>
    </source>
</evidence>
<dbReference type="Proteomes" id="UP000000707">
    <property type="component" value="Unassembled WGS sequence"/>
</dbReference>